<evidence type="ECO:0008006" key="4">
    <source>
        <dbReference type="Google" id="ProtNLM"/>
    </source>
</evidence>
<dbReference type="InterPro" id="IPR011256">
    <property type="entry name" value="Reg_factor_effector_dom_sf"/>
</dbReference>
<keyword evidence="3" id="KW-1185">Reference proteome</keyword>
<evidence type="ECO:0000313" key="3">
    <source>
        <dbReference type="Proteomes" id="UP001268819"/>
    </source>
</evidence>
<dbReference type="Proteomes" id="UP001268819">
    <property type="component" value="Unassembled WGS sequence"/>
</dbReference>
<organism evidence="2 3">
    <name type="scientific">Saccharothrix longispora</name>
    <dbReference type="NCBI Taxonomy" id="33920"/>
    <lineage>
        <taxon>Bacteria</taxon>
        <taxon>Bacillati</taxon>
        <taxon>Actinomycetota</taxon>
        <taxon>Actinomycetes</taxon>
        <taxon>Pseudonocardiales</taxon>
        <taxon>Pseudonocardiaceae</taxon>
        <taxon>Saccharothrix</taxon>
    </lineage>
</organism>
<dbReference type="RefSeq" id="WP_310306600.1">
    <property type="nucleotide sequence ID" value="NZ_BAAAXB010000001.1"/>
</dbReference>
<protein>
    <recommendedName>
        <fullName evidence="4">GyrI-like small molecule binding protein</fullName>
    </recommendedName>
</protein>
<evidence type="ECO:0000256" key="1">
    <source>
        <dbReference type="SAM" id="MobiDB-lite"/>
    </source>
</evidence>
<reference evidence="2 3" key="1">
    <citation type="submission" date="2023-07" db="EMBL/GenBank/DDBJ databases">
        <title>Sequencing the genomes of 1000 actinobacteria strains.</title>
        <authorList>
            <person name="Klenk H.-P."/>
        </authorList>
    </citation>
    <scope>NUCLEOTIDE SEQUENCE [LARGE SCALE GENOMIC DNA]</scope>
    <source>
        <strain evidence="2 3">DSM 43749</strain>
    </source>
</reference>
<gene>
    <name evidence="2" type="ORF">J2S66_002066</name>
</gene>
<accession>A0ABU1PSQ8</accession>
<comment type="caution">
    <text evidence="2">The sequence shown here is derived from an EMBL/GenBank/DDBJ whole genome shotgun (WGS) entry which is preliminary data.</text>
</comment>
<name>A0ABU1PSQ8_9PSEU</name>
<evidence type="ECO:0000313" key="2">
    <source>
        <dbReference type="EMBL" id="MDR6593682.1"/>
    </source>
</evidence>
<proteinExistence type="predicted"/>
<dbReference type="Gene3D" id="3.20.80.10">
    <property type="entry name" value="Regulatory factor, effector binding domain"/>
    <property type="match status" value="1"/>
</dbReference>
<dbReference type="EMBL" id="JAVDSG010000001">
    <property type="protein sequence ID" value="MDR6593682.1"/>
    <property type="molecule type" value="Genomic_DNA"/>
</dbReference>
<feature type="region of interest" description="Disordered" evidence="1">
    <location>
        <begin position="81"/>
        <end position="137"/>
    </location>
</feature>
<feature type="compositionally biased region" description="Polar residues" evidence="1">
    <location>
        <begin position="128"/>
        <end position="137"/>
    </location>
</feature>
<sequence>MDGLGDVETGVVTHEAIEGDDRVRADVLPAGRYAGLAHVDRARRADRALPERLRDSGITPDRWDEPAGDHFACRYEAHLTDPRSEPRKTTWRVQPMSFPPATAPEQAATLLPAAERTLSRSSRRPGESGQSFWPSAR</sequence>